<dbReference type="EMBL" id="CAJFCV020000005">
    <property type="protein sequence ID" value="CAG9123861.1"/>
    <property type="molecule type" value="Genomic_DNA"/>
</dbReference>
<dbReference type="NCBIfam" id="NF001988">
    <property type="entry name" value="PRK00783.1"/>
    <property type="match status" value="1"/>
</dbReference>
<keyword evidence="3" id="KW-0240">DNA-directed RNA polymerase</keyword>
<sequence length="367" mass="41783">MVRKIKEELMEMDGAEDPYDEDRVYMEPEIAFNTFDMQFPKDVKTYLKRINVKLISEEADGMELVFDLLHVEAPVANALRRVLLAEVPTMAIEKIYLYQNTSVIPDEVLCHRIGLLPVKADPRAFNFPSKPFVPISEAEEVDSEPAGNESENVILEFNVKCTKKSGVPKGETDPEKAFENYKVYSGQFDWIPIGKQSETFKNNKISMVHDDIIVAKLRPGQEIEARCHCVKGIGRDHAKFSPVCTATYRLLPEIKLKAEIEGEKALRLQSCFSKGVIELVEKKGKTLAKVVDARKDTCSRNVFRYDDLKDLVELTKKKDHFIFSVESTGALKSRELVKEACKVLREKARNLHTILDQKLNSISQKQD</sequence>
<gene>
    <name evidence="8" type="ORF">BXYJ_LOCUS12136</name>
</gene>
<keyword evidence="5" id="KW-0539">Nucleus</keyword>
<dbReference type="GO" id="GO:0003899">
    <property type="term" value="F:DNA-directed RNA polymerase activity"/>
    <property type="evidence" value="ECO:0007669"/>
    <property type="project" value="InterPro"/>
</dbReference>
<reference evidence="8" key="2">
    <citation type="submission" date="2020-09" db="EMBL/GenBank/DDBJ databases">
        <authorList>
            <person name="Kikuchi T."/>
        </authorList>
    </citation>
    <scope>NUCLEOTIDE SEQUENCE</scope>
    <source>
        <strain evidence="8">Ka4C1</strain>
    </source>
</reference>
<dbReference type="Gene3D" id="3.30.1360.10">
    <property type="entry name" value="RNA polymerase, RBP11-like subunit"/>
    <property type="match status" value="1"/>
</dbReference>
<dbReference type="FunFam" id="2.170.120.12:FF:000003">
    <property type="entry name" value="Dna-directed rna polymerases i and iii subunit"/>
    <property type="match status" value="1"/>
</dbReference>
<dbReference type="EMBL" id="CAJFDI010000005">
    <property type="protein sequence ID" value="CAD5232045.1"/>
    <property type="molecule type" value="Genomic_DNA"/>
</dbReference>
<comment type="subcellular location">
    <subcellularLocation>
        <location evidence="1">Nucleus</location>
    </subcellularLocation>
</comment>
<evidence type="ECO:0000256" key="1">
    <source>
        <dbReference type="ARBA" id="ARBA00004123"/>
    </source>
</evidence>
<dbReference type="SMART" id="SM00662">
    <property type="entry name" value="RPOLD"/>
    <property type="match status" value="1"/>
</dbReference>
<dbReference type="Proteomes" id="UP000582659">
    <property type="component" value="Unassembled WGS sequence"/>
</dbReference>
<organism evidence="9 11">
    <name type="scientific">Bursaphelenchus xylophilus</name>
    <name type="common">Pinewood nematode worm</name>
    <name type="synonym">Aphelenchoides xylophilus</name>
    <dbReference type="NCBI Taxonomy" id="6326"/>
    <lineage>
        <taxon>Eukaryota</taxon>
        <taxon>Metazoa</taxon>
        <taxon>Ecdysozoa</taxon>
        <taxon>Nematoda</taxon>
        <taxon>Chromadorea</taxon>
        <taxon>Rhabditida</taxon>
        <taxon>Tylenchina</taxon>
        <taxon>Tylenchomorpha</taxon>
        <taxon>Aphelenchoidea</taxon>
        <taxon>Aphelenchoididae</taxon>
        <taxon>Bursaphelenchus</taxon>
    </lineage>
</organism>
<dbReference type="HAMAP" id="MF_00320">
    <property type="entry name" value="RNApol_arch_Rpo3"/>
    <property type="match status" value="1"/>
</dbReference>
<evidence type="ECO:0000256" key="5">
    <source>
        <dbReference type="ARBA" id="ARBA00023242"/>
    </source>
</evidence>
<dbReference type="InterPro" id="IPR022842">
    <property type="entry name" value="RNAP_Rpo3/Rpb3/RPAC1"/>
</dbReference>
<dbReference type="InterPro" id="IPR011263">
    <property type="entry name" value="DNA-dir_RNA_pol_RpoA/D/Rpb3"/>
</dbReference>
<evidence type="ECO:0000313" key="10">
    <source>
        <dbReference type="Proteomes" id="UP000659654"/>
    </source>
</evidence>
<dbReference type="Pfam" id="PF01000">
    <property type="entry name" value="RNA_pol_A_bac"/>
    <property type="match status" value="1"/>
</dbReference>
<dbReference type="InterPro" id="IPR050518">
    <property type="entry name" value="Rpo3/RPB3_RNA_Pol_subunit"/>
</dbReference>
<dbReference type="InterPro" id="IPR036643">
    <property type="entry name" value="RNApol_insert_sf"/>
</dbReference>
<dbReference type="PANTHER" id="PTHR11800:SF13">
    <property type="entry name" value="DNA-DIRECTED RNA POLYMERASES I AND III SUBUNIT RPAC1"/>
    <property type="match status" value="1"/>
</dbReference>
<dbReference type="InterPro" id="IPR011262">
    <property type="entry name" value="DNA-dir_RNA_pol_insert"/>
</dbReference>
<dbReference type="PANTHER" id="PTHR11800">
    <property type="entry name" value="DNA-DIRECTED RNA POLYMERASE"/>
    <property type="match status" value="1"/>
</dbReference>
<keyword evidence="4" id="KW-0804">Transcription</keyword>
<dbReference type="OrthoDB" id="3784at2759"/>
<dbReference type="GO" id="GO:0046983">
    <property type="term" value="F:protein dimerization activity"/>
    <property type="evidence" value="ECO:0007669"/>
    <property type="project" value="InterPro"/>
</dbReference>
<dbReference type="InterPro" id="IPR036603">
    <property type="entry name" value="RBP11-like"/>
</dbReference>
<evidence type="ECO:0000256" key="2">
    <source>
        <dbReference type="ARBA" id="ARBA00022083"/>
    </source>
</evidence>
<dbReference type="InterPro" id="IPR033901">
    <property type="entry name" value="RNAPI/III_AC40"/>
</dbReference>
<feature type="domain" description="DNA-directed RNA polymerase RpoA/D/Rpb3-type" evidence="7">
    <location>
        <begin position="63"/>
        <end position="354"/>
    </location>
</feature>
<evidence type="ECO:0000313" key="8">
    <source>
        <dbReference type="EMBL" id="CAD5232045.1"/>
    </source>
</evidence>
<dbReference type="GO" id="GO:0006351">
    <property type="term" value="P:DNA-templated transcription"/>
    <property type="evidence" value="ECO:0007669"/>
    <property type="project" value="InterPro"/>
</dbReference>
<proteinExistence type="inferred from homology"/>
<dbReference type="GO" id="GO:0005736">
    <property type="term" value="C:RNA polymerase I complex"/>
    <property type="evidence" value="ECO:0007669"/>
    <property type="project" value="TreeGrafter"/>
</dbReference>
<evidence type="ECO:0000256" key="4">
    <source>
        <dbReference type="ARBA" id="ARBA00023163"/>
    </source>
</evidence>
<evidence type="ECO:0000256" key="3">
    <source>
        <dbReference type="ARBA" id="ARBA00022478"/>
    </source>
</evidence>
<keyword evidence="10" id="KW-1185">Reference proteome</keyword>
<dbReference type="Gene3D" id="2.170.120.12">
    <property type="entry name" value="DNA-directed RNA polymerase, insert domain"/>
    <property type="match status" value="1"/>
</dbReference>
<accession>A0A1I7RNC1</accession>
<dbReference type="Proteomes" id="UP000659654">
    <property type="component" value="Unassembled WGS sequence"/>
</dbReference>
<comment type="similarity">
    <text evidence="6">Belongs to the archaeal Rpo3/eukaryotic RPB3 RNA polymerase subunit family.</text>
</comment>
<evidence type="ECO:0000313" key="9">
    <source>
        <dbReference type="Proteomes" id="UP000095284"/>
    </source>
</evidence>
<dbReference type="Proteomes" id="UP000095284">
    <property type="component" value="Unplaced"/>
</dbReference>
<reference evidence="11" key="1">
    <citation type="submission" date="2016-11" db="UniProtKB">
        <authorList>
            <consortium name="WormBaseParasite"/>
        </authorList>
    </citation>
    <scope>IDENTIFICATION</scope>
</reference>
<protein>
    <recommendedName>
        <fullName evidence="2">DNA-directed RNA polymerases I and III subunit RPAC1</fullName>
    </recommendedName>
</protein>
<dbReference type="SMR" id="A0A1I7RNC1"/>
<dbReference type="CDD" id="cd07032">
    <property type="entry name" value="RNAP_I_II_AC40"/>
    <property type="match status" value="1"/>
</dbReference>
<name>A0A1I7RNC1_BURXY</name>
<dbReference type="Pfam" id="PF01193">
    <property type="entry name" value="RNA_pol_L"/>
    <property type="match status" value="1"/>
</dbReference>
<dbReference type="SUPFAM" id="SSF55257">
    <property type="entry name" value="RBP11-like subunits of RNA polymerase"/>
    <property type="match status" value="1"/>
</dbReference>
<dbReference type="SUPFAM" id="SSF56553">
    <property type="entry name" value="Insert subdomain of RNA polymerase alpha subunit"/>
    <property type="match status" value="1"/>
</dbReference>
<evidence type="ECO:0000256" key="6">
    <source>
        <dbReference type="ARBA" id="ARBA00025804"/>
    </source>
</evidence>
<dbReference type="AlphaFoldDB" id="A0A1I7RNC1"/>
<dbReference type="WBParaSite" id="BXY_0220700.1">
    <property type="protein sequence ID" value="BXY_0220700.1"/>
    <property type="gene ID" value="BXY_0220700"/>
</dbReference>
<evidence type="ECO:0000313" key="11">
    <source>
        <dbReference type="WBParaSite" id="BXY_0220700.1"/>
    </source>
</evidence>
<dbReference type="GO" id="GO:0005666">
    <property type="term" value="C:RNA polymerase III complex"/>
    <property type="evidence" value="ECO:0007669"/>
    <property type="project" value="TreeGrafter"/>
</dbReference>
<dbReference type="eggNOG" id="KOG1521">
    <property type="taxonomic scope" value="Eukaryota"/>
</dbReference>
<evidence type="ECO:0000259" key="7">
    <source>
        <dbReference type="SMART" id="SM00662"/>
    </source>
</evidence>